<keyword evidence="2 7" id="KW-0349">Heme</keyword>
<dbReference type="GO" id="GO:0020037">
    <property type="term" value="F:heme binding"/>
    <property type="evidence" value="ECO:0007669"/>
    <property type="project" value="InterPro"/>
</dbReference>
<evidence type="ECO:0000313" key="9">
    <source>
        <dbReference type="Proteomes" id="UP000267900"/>
    </source>
</evidence>
<evidence type="ECO:0000256" key="1">
    <source>
        <dbReference type="ARBA" id="ARBA00010617"/>
    </source>
</evidence>
<dbReference type="RefSeq" id="WP_126913140.1">
    <property type="nucleotide sequence ID" value="NZ_CP034587.1"/>
</dbReference>
<dbReference type="PRINTS" id="PR00385">
    <property type="entry name" value="P450"/>
</dbReference>
<dbReference type="InterPro" id="IPR036396">
    <property type="entry name" value="Cyt_P450_sf"/>
</dbReference>
<dbReference type="InterPro" id="IPR001128">
    <property type="entry name" value="Cyt_P450"/>
</dbReference>
<dbReference type="CDD" id="cd11031">
    <property type="entry name" value="Cyp158A-like"/>
    <property type="match status" value="1"/>
</dbReference>
<dbReference type="OrthoDB" id="3218463at2"/>
<keyword evidence="5 7" id="KW-0408">Iron</keyword>
<dbReference type="Gene3D" id="1.10.630.10">
    <property type="entry name" value="Cytochrome P450"/>
    <property type="match status" value="1"/>
</dbReference>
<sequence>MTSRCPVTRTHPFSTPTGVEMDPIYAHLRAREPVSRVRMPYGGEAWLLTRHADVRAVLGDQRFSMEAGAGKDVPRPTEHPLPAGALIGMDPPGHTRLRRLAGKAFTARRVEEMRPGVQEFAHRLMDDMTAGEPRAEIMEDLALPLSISVICRLLGVPYEDRDRFQGFSEAMLSSSLTPAEVQKAVEEFSAYMAALVAERRAEPRDDLLSSMVQAHDEGDRLTEDELLMLGTGLLLSGYETTATQIGNFVYLLLKDRELYASLVADPELVPSAVEELLRFTPLSVMDGFARIALEDVEINGTLIRAGEGVVTSIASANQDSMAMPGADTVDLARSDNPHLGFGHGIHYCMGAPLARLEIQVALGTLAQRLPELRLAVPAAEVRWRTGLQLRTPEAVPVTW</sequence>
<evidence type="ECO:0000256" key="5">
    <source>
        <dbReference type="ARBA" id="ARBA00023004"/>
    </source>
</evidence>
<keyword evidence="9" id="KW-1185">Reference proteome</keyword>
<dbReference type="PANTHER" id="PTHR46696">
    <property type="entry name" value="P450, PUTATIVE (EUROFUNG)-RELATED"/>
    <property type="match status" value="1"/>
</dbReference>
<dbReference type="AlphaFoldDB" id="A0A3Q9FRS9"/>
<dbReference type="GO" id="GO:0004497">
    <property type="term" value="F:monooxygenase activity"/>
    <property type="evidence" value="ECO:0007669"/>
    <property type="project" value="UniProtKB-KW"/>
</dbReference>
<protein>
    <submittedName>
        <fullName evidence="8">Cytochrome P450</fullName>
    </submittedName>
</protein>
<keyword evidence="6 7" id="KW-0503">Monooxygenase</keyword>
<name>A0A3Q9FRS9_STRLT</name>
<reference evidence="8 9" key="1">
    <citation type="submission" date="2018-12" db="EMBL/GenBank/DDBJ databases">
        <title>The whole draft genome of Streptomyce luteoverticillatus CGMCC 15060.</title>
        <authorList>
            <person name="Feng Z."/>
            <person name="Chen G."/>
            <person name="Zhang J."/>
            <person name="Zhu H."/>
            <person name="Yu X."/>
            <person name="Zhang W."/>
            <person name="Zhang X."/>
        </authorList>
    </citation>
    <scope>NUCLEOTIDE SEQUENCE [LARGE SCALE GENOMIC DNA]</scope>
    <source>
        <strain evidence="8 9">CGMCC 15060</strain>
    </source>
</reference>
<evidence type="ECO:0000256" key="4">
    <source>
        <dbReference type="ARBA" id="ARBA00023002"/>
    </source>
</evidence>
<dbReference type="InterPro" id="IPR017972">
    <property type="entry name" value="Cyt_P450_CS"/>
</dbReference>
<evidence type="ECO:0000256" key="3">
    <source>
        <dbReference type="ARBA" id="ARBA00022723"/>
    </source>
</evidence>
<dbReference type="FunFam" id="1.10.630.10:FF:000018">
    <property type="entry name" value="Cytochrome P450 monooxygenase"/>
    <property type="match status" value="1"/>
</dbReference>
<evidence type="ECO:0000256" key="2">
    <source>
        <dbReference type="ARBA" id="ARBA00022617"/>
    </source>
</evidence>
<proteinExistence type="inferred from homology"/>
<comment type="similarity">
    <text evidence="1 7">Belongs to the cytochrome P450 family.</text>
</comment>
<dbReference type="PRINTS" id="PR00359">
    <property type="entry name" value="BP450"/>
</dbReference>
<keyword evidence="4 7" id="KW-0560">Oxidoreductase</keyword>
<keyword evidence="3 7" id="KW-0479">Metal-binding</keyword>
<dbReference type="PROSITE" id="PS00086">
    <property type="entry name" value="CYTOCHROME_P450"/>
    <property type="match status" value="1"/>
</dbReference>
<dbReference type="SUPFAM" id="SSF48264">
    <property type="entry name" value="Cytochrome P450"/>
    <property type="match status" value="1"/>
</dbReference>
<dbReference type="GO" id="GO:0016705">
    <property type="term" value="F:oxidoreductase activity, acting on paired donors, with incorporation or reduction of molecular oxygen"/>
    <property type="evidence" value="ECO:0007669"/>
    <property type="project" value="InterPro"/>
</dbReference>
<dbReference type="EMBL" id="CP034587">
    <property type="protein sequence ID" value="AZQ70575.1"/>
    <property type="molecule type" value="Genomic_DNA"/>
</dbReference>
<dbReference type="Pfam" id="PF00067">
    <property type="entry name" value="p450"/>
    <property type="match status" value="1"/>
</dbReference>
<evidence type="ECO:0000256" key="6">
    <source>
        <dbReference type="ARBA" id="ARBA00023033"/>
    </source>
</evidence>
<accession>A0A3Q9FRS9</accession>
<evidence type="ECO:0000313" key="8">
    <source>
        <dbReference type="EMBL" id="AZQ70575.1"/>
    </source>
</evidence>
<dbReference type="Proteomes" id="UP000267900">
    <property type="component" value="Chromosome"/>
</dbReference>
<gene>
    <name evidence="8" type="ORF">EKH77_04515</name>
</gene>
<evidence type="ECO:0000256" key="7">
    <source>
        <dbReference type="RuleBase" id="RU000461"/>
    </source>
</evidence>
<dbReference type="PANTHER" id="PTHR46696:SF1">
    <property type="entry name" value="CYTOCHROME P450 YJIB-RELATED"/>
    <property type="match status" value="1"/>
</dbReference>
<organism evidence="8 9">
    <name type="scientific">Streptomyces luteoverticillatus</name>
    <name type="common">Streptoverticillium luteoverticillatus</name>
    <dbReference type="NCBI Taxonomy" id="66425"/>
    <lineage>
        <taxon>Bacteria</taxon>
        <taxon>Bacillati</taxon>
        <taxon>Actinomycetota</taxon>
        <taxon>Actinomycetes</taxon>
        <taxon>Kitasatosporales</taxon>
        <taxon>Streptomycetaceae</taxon>
        <taxon>Streptomyces</taxon>
    </lineage>
</organism>
<dbReference type="GO" id="GO:0005506">
    <property type="term" value="F:iron ion binding"/>
    <property type="evidence" value="ECO:0007669"/>
    <property type="project" value="InterPro"/>
</dbReference>
<dbReference type="InterPro" id="IPR002397">
    <property type="entry name" value="Cyt_P450_B"/>
</dbReference>